<evidence type="ECO:0000256" key="3">
    <source>
        <dbReference type="SAM" id="MobiDB-lite"/>
    </source>
</evidence>
<dbReference type="InterPro" id="IPR029063">
    <property type="entry name" value="SAM-dependent_MTases_sf"/>
</dbReference>
<gene>
    <name evidence="4" type="ORF">EKO04_008582</name>
</gene>
<sequence length="607" mass="66104">MNLTQRPPYSTIDFKALAKADPDFKQTWQACTGKLDFQDPATLQSLSKAILKVDFGLELSLPENRLCPPIPNRWNYVSWIQGLLDSTSPSHSNRYDPDREVVGLDIGTGASGIYAMLCMKSRPNWTMCATDIDKASFESAAANFARNNVLSRTKMLHTTSSMPLIPLEALSVQQLDFTLCNPPFFADSAEMEKSLSGEGKATGPNAICTGSNNEMVCPGGDLGFVTRIVNESLLMRDKVRWYSSMLGKLSSAKAVVELLKSNAVTNWAVGVLDPGTKAGTKRWVVAWSFGDMRPRNSIARPPGGSFPHDLLPFPTSYNISLPSSFTGSIAVSKLNDQLSTLDLFWQWNAATSTGIGEASENVWGRAYRRAYERRKREGQVGMHGGTHDKMIKLAFRITVVDLAGEVVLEWLKGDDQVLWESFFCSCDTNMSSSSDKPVYFASSTELADLGAARFNHDTAAIGDKDYALNTYAPVTVQSGRAPKGLENQVFAWNTFQYTTSERDEKEEKKGDLHEGQLHRQNRAAAGGQPATSAHENRPPSYSGGRGARGGRETRGGRGGRNGGGAGRGDGKLDALCAGRKPEGNAPPLAKGFAEELDKSLFWDGPIV</sequence>
<dbReference type="PANTHER" id="PTHR13393:SF0">
    <property type="entry name" value="RNA N6-ADENOSINE-METHYLTRANSFERASE METTL16"/>
    <property type="match status" value="1"/>
</dbReference>
<dbReference type="InterPro" id="IPR010286">
    <property type="entry name" value="METTL16/RlmF"/>
</dbReference>
<dbReference type="Proteomes" id="UP000651452">
    <property type="component" value="Unassembled WGS sequence"/>
</dbReference>
<dbReference type="PANTHER" id="PTHR13393">
    <property type="entry name" value="SAM-DEPENDENT METHYLTRANSFERASE"/>
    <property type="match status" value="1"/>
</dbReference>
<accession>A0A8H7J0D9</accession>
<dbReference type="SUPFAM" id="SSF53335">
    <property type="entry name" value="S-adenosyl-L-methionine-dependent methyltransferases"/>
    <property type="match status" value="1"/>
</dbReference>
<evidence type="ECO:0000313" key="5">
    <source>
        <dbReference type="Proteomes" id="UP000651452"/>
    </source>
</evidence>
<keyword evidence="5" id="KW-1185">Reference proteome</keyword>
<reference evidence="4" key="1">
    <citation type="submission" date="2018-12" db="EMBL/GenBank/DDBJ databases">
        <authorList>
            <person name="Syme R.A."/>
            <person name="Farfan-Caceres L."/>
            <person name="Lichtenzveig J."/>
        </authorList>
    </citation>
    <scope>NUCLEOTIDE SEQUENCE</scope>
    <source>
        <strain evidence="4">Al4</strain>
    </source>
</reference>
<name>A0A8H7J0D9_9PLEO</name>
<dbReference type="OrthoDB" id="514248at2759"/>
<keyword evidence="1" id="KW-0489">Methyltransferase</keyword>
<dbReference type="GO" id="GO:0008168">
    <property type="term" value="F:methyltransferase activity"/>
    <property type="evidence" value="ECO:0007669"/>
    <property type="project" value="UniProtKB-KW"/>
</dbReference>
<organism evidence="4 5">
    <name type="scientific">Ascochyta lentis</name>
    <dbReference type="NCBI Taxonomy" id="205686"/>
    <lineage>
        <taxon>Eukaryota</taxon>
        <taxon>Fungi</taxon>
        <taxon>Dikarya</taxon>
        <taxon>Ascomycota</taxon>
        <taxon>Pezizomycotina</taxon>
        <taxon>Dothideomycetes</taxon>
        <taxon>Pleosporomycetidae</taxon>
        <taxon>Pleosporales</taxon>
        <taxon>Pleosporineae</taxon>
        <taxon>Didymellaceae</taxon>
        <taxon>Ascochyta</taxon>
    </lineage>
</organism>
<protein>
    <recommendedName>
        <fullName evidence="6">U6 small nuclear RNA (adenine-(43)-N(6))-methyltransferase</fullName>
    </recommendedName>
</protein>
<dbReference type="EMBL" id="RZGK01000016">
    <property type="protein sequence ID" value="KAF9693341.1"/>
    <property type="molecule type" value="Genomic_DNA"/>
</dbReference>
<dbReference type="GO" id="GO:0005634">
    <property type="term" value="C:nucleus"/>
    <property type="evidence" value="ECO:0007669"/>
    <property type="project" value="TreeGrafter"/>
</dbReference>
<dbReference type="Gene3D" id="3.40.50.150">
    <property type="entry name" value="Vaccinia Virus protein VP39"/>
    <property type="match status" value="1"/>
</dbReference>
<reference evidence="4" key="2">
    <citation type="submission" date="2020-09" db="EMBL/GenBank/DDBJ databases">
        <title>Reference genome assembly for Australian Ascochyta lentis isolate Al4.</title>
        <authorList>
            <person name="Lee R.C."/>
            <person name="Farfan-Caceres L.M."/>
            <person name="Debler J.W."/>
            <person name="Williams A.H."/>
            <person name="Henares B.M."/>
        </authorList>
    </citation>
    <scope>NUCLEOTIDE SEQUENCE</scope>
    <source>
        <strain evidence="4">Al4</strain>
    </source>
</reference>
<evidence type="ECO:0000256" key="2">
    <source>
        <dbReference type="ARBA" id="ARBA00022679"/>
    </source>
</evidence>
<dbReference type="Pfam" id="PF05971">
    <property type="entry name" value="Methyltransf_10"/>
    <property type="match status" value="1"/>
</dbReference>
<comment type="caution">
    <text evidence="4">The sequence shown here is derived from an EMBL/GenBank/DDBJ whole genome shotgun (WGS) entry which is preliminary data.</text>
</comment>
<dbReference type="GO" id="GO:0070475">
    <property type="term" value="P:rRNA base methylation"/>
    <property type="evidence" value="ECO:0007669"/>
    <property type="project" value="TreeGrafter"/>
</dbReference>
<feature type="compositionally biased region" description="Basic and acidic residues" evidence="3">
    <location>
        <begin position="500"/>
        <end position="517"/>
    </location>
</feature>
<keyword evidence="2" id="KW-0808">Transferase</keyword>
<evidence type="ECO:0008006" key="6">
    <source>
        <dbReference type="Google" id="ProtNLM"/>
    </source>
</evidence>
<feature type="region of interest" description="Disordered" evidence="3">
    <location>
        <begin position="500"/>
        <end position="593"/>
    </location>
</feature>
<evidence type="ECO:0000256" key="1">
    <source>
        <dbReference type="ARBA" id="ARBA00022603"/>
    </source>
</evidence>
<dbReference type="AlphaFoldDB" id="A0A8H7J0D9"/>
<feature type="compositionally biased region" description="Gly residues" evidence="3">
    <location>
        <begin position="556"/>
        <end position="567"/>
    </location>
</feature>
<proteinExistence type="predicted"/>
<evidence type="ECO:0000313" key="4">
    <source>
        <dbReference type="EMBL" id="KAF9693341.1"/>
    </source>
</evidence>